<evidence type="ECO:0000313" key="2">
    <source>
        <dbReference type="Proteomes" id="UP000717996"/>
    </source>
</evidence>
<evidence type="ECO:0000313" key="1">
    <source>
        <dbReference type="EMBL" id="KAG1535401.1"/>
    </source>
</evidence>
<accession>A0A9P6XYU5</accession>
<proteinExistence type="predicted"/>
<dbReference type="EMBL" id="JAANIT010002819">
    <property type="protein sequence ID" value="KAG1535401.1"/>
    <property type="molecule type" value="Genomic_DNA"/>
</dbReference>
<dbReference type="AlphaFoldDB" id="A0A9P6XYU5"/>
<name>A0A9P6XYU5_RHIOR</name>
<organism evidence="1 2">
    <name type="scientific">Rhizopus oryzae</name>
    <name type="common">Mucormycosis agent</name>
    <name type="synonym">Rhizopus arrhizus var. delemar</name>
    <dbReference type="NCBI Taxonomy" id="64495"/>
    <lineage>
        <taxon>Eukaryota</taxon>
        <taxon>Fungi</taxon>
        <taxon>Fungi incertae sedis</taxon>
        <taxon>Mucoromycota</taxon>
        <taxon>Mucoromycotina</taxon>
        <taxon>Mucoromycetes</taxon>
        <taxon>Mucorales</taxon>
        <taxon>Mucorineae</taxon>
        <taxon>Rhizopodaceae</taxon>
        <taxon>Rhizopus</taxon>
    </lineage>
</organism>
<comment type="caution">
    <text evidence="1">The sequence shown here is derived from an EMBL/GenBank/DDBJ whole genome shotgun (WGS) entry which is preliminary data.</text>
</comment>
<sequence length="68" mass="7671">MVLSNSYQSLQVVEPTFSPPNRKARYKSYAQAVTAANRVSLLYNHIEHPHIDDDSTLNTLQAKSIQIV</sequence>
<gene>
    <name evidence="1" type="ORF">G6F51_011554</name>
</gene>
<dbReference type="Proteomes" id="UP000717996">
    <property type="component" value="Unassembled WGS sequence"/>
</dbReference>
<protein>
    <submittedName>
        <fullName evidence="1">Uncharacterized protein</fullName>
    </submittedName>
</protein>
<reference evidence="1" key="1">
    <citation type="journal article" date="2020" name="Microb. Genom.">
        <title>Genetic diversity of clinical and environmental Mucorales isolates obtained from an investigation of mucormycosis cases among solid organ transplant recipients.</title>
        <authorList>
            <person name="Nguyen M.H."/>
            <person name="Kaul D."/>
            <person name="Muto C."/>
            <person name="Cheng S.J."/>
            <person name="Richter R.A."/>
            <person name="Bruno V.M."/>
            <person name="Liu G."/>
            <person name="Beyhan S."/>
            <person name="Sundermann A.J."/>
            <person name="Mounaud S."/>
            <person name="Pasculle A.W."/>
            <person name="Nierman W.C."/>
            <person name="Driscoll E."/>
            <person name="Cumbie R."/>
            <person name="Clancy C.J."/>
            <person name="Dupont C.L."/>
        </authorList>
    </citation>
    <scope>NUCLEOTIDE SEQUENCE</scope>
    <source>
        <strain evidence="1">GL16</strain>
    </source>
</reference>